<feature type="region of interest" description="Disordered" evidence="2">
    <location>
        <begin position="43"/>
        <end position="62"/>
    </location>
</feature>
<comment type="caution">
    <text evidence="4">The sequence shown here is derived from an EMBL/GenBank/DDBJ whole genome shotgun (WGS) entry which is preliminary data.</text>
</comment>
<keyword evidence="5" id="KW-1185">Reference proteome</keyword>
<evidence type="ECO:0000313" key="4">
    <source>
        <dbReference type="EMBL" id="MBB1246146.1"/>
    </source>
</evidence>
<keyword evidence="1" id="KW-0378">Hydrolase</keyword>
<dbReference type="SMART" id="SM00331">
    <property type="entry name" value="PP2C_SIG"/>
    <property type="match status" value="1"/>
</dbReference>
<dbReference type="InterPro" id="IPR001932">
    <property type="entry name" value="PPM-type_phosphatase-like_dom"/>
</dbReference>
<dbReference type="Gene3D" id="3.60.40.10">
    <property type="entry name" value="PPM-type phosphatase domain"/>
    <property type="match status" value="1"/>
</dbReference>
<organism evidence="4 5">
    <name type="scientific">Streptomyces durbertensis</name>
    <dbReference type="NCBI Taxonomy" id="2448886"/>
    <lineage>
        <taxon>Bacteria</taxon>
        <taxon>Bacillati</taxon>
        <taxon>Actinomycetota</taxon>
        <taxon>Actinomycetes</taxon>
        <taxon>Kitasatosporales</taxon>
        <taxon>Streptomycetaceae</taxon>
        <taxon>Streptomyces</taxon>
    </lineage>
</organism>
<sequence length="512" mass="54269">MVLDADHRVSLVTPAASRLLPRATPGATVAEALPAWLADADGTGRRAAQHGPPGRRTSADRVDLPGGRRAWLMYAGERTSWRERWRTERQRSDFLVRASASLLTTLNWERCLRLTASLASEELAEVAAVVAPRGHRIEVVLARGGEVVAQRGLAEDVHEVPGLADAMAGFPPVPARWVSPEETPAWLLPDGFDKSGSMVVTPLPGNGVAAGALVLVRGHGQARFDEEEEVHARVFAARAGAAVSAASLYSHAAETAAVLQRALLPPPLATVRGLDLAAAYRPALEADRIGGDFYDVHPAAAPGGETFLFLGDVCGKGASAAVLTGKIRNTLDALHRVESDHLRLLTLLNESLLEADDARFVTLVLVGATPLPHGGVRLRVTAAGHPSPMVVRTDGAVEPAAFDGTLVGALPRITARTREVRLGPGDACLLYSDGITEARGGLDGTMFGEERLRDVLGECGALPVEATVERVDMLASDWLRQGARDDMALLAVGAPRHRRLRAVEESDTGTGR</sequence>
<dbReference type="PANTHER" id="PTHR43156:SF2">
    <property type="entry name" value="STAGE II SPORULATION PROTEIN E"/>
    <property type="match status" value="1"/>
</dbReference>
<dbReference type="InterPro" id="IPR052016">
    <property type="entry name" value="Bact_Sigma-Reg"/>
</dbReference>
<dbReference type="InterPro" id="IPR029016">
    <property type="entry name" value="GAF-like_dom_sf"/>
</dbReference>
<dbReference type="SUPFAM" id="SSF81606">
    <property type="entry name" value="PP2C-like"/>
    <property type="match status" value="1"/>
</dbReference>
<dbReference type="EMBL" id="WMLF01000417">
    <property type="protein sequence ID" value="MBB1246146.1"/>
    <property type="molecule type" value="Genomic_DNA"/>
</dbReference>
<evidence type="ECO:0000259" key="3">
    <source>
        <dbReference type="SMART" id="SM00331"/>
    </source>
</evidence>
<dbReference type="SUPFAM" id="SSF55781">
    <property type="entry name" value="GAF domain-like"/>
    <property type="match status" value="1"/>
</dbReference>
<protein>
    <submittedName>
        <fullName evidence="4">Serine/threonine-protein phosphatase</fullName>
    </submittedName>
</protein>
<dbReference type="Gene3D" id="3.30.450.40">
    <property type="match status" value="1"/>
</dbReference>
<feature type="domain" description="PPM-type phosphatase" evidence="3">
    <location>
        <begin position="271"/>
        <end position="494"/>
    </location>
</feature>
<dbReference type="PANTHER" id="PTHR43156">
    <property type="entry name" value="STAGE II SPORULATION PROTEIN E-RELATED"/>
    <property type="match status" value="1"/>
</dbReference>
<reference evidence="5" key="1">
    <citation type="journal article" date="2020" name="Syst. Appl. Microbiol.">
        <title>Streptomyces alkaliterrae sp. nov., isolated from an alkaline soil, and emended descriptions of Streptomyces alkaliphilus, Streptomyces calidiresistens and Streptomyces durbertensis.</title>
        <authorList>
            <person name="Swiecimska M."/>
            <person name="Golinska P."/>
            <person name="Nouioui I."/>
            <person name="Wypij M."/>
            <person name="Rai M."/>
            <person name="Sangal V."/>
            <person name="Goodfellow M."/>
        </authorList>
    </citation>
    <scope>NUCLEOTIDE SEQUENCE [LARGE SCALE GENOMIC DNA]</scope>
    <source>
        <strain evidence="5">DSM 104538</strain>
    </source>
</reference>
<dbReference type="Proteomes" id="UP000766698">
    <property type="component" value="Unassembled WGS sequence"/>
</dbReference>
<proteinExistence type="predicted"/>
<accession>A0ABR6ELE6</accession>
<evidence type="ECO:0000313" key="5">
    <source>
        <dbReference type="Proteomes" id="UP000766698"/>
    </source>
</evidence>
<name>A0ABR6ELE6_9ACTN</name>
<evidence type="ECO:0000256" key="1">
    <source>
        <dbReference type="ARBA" id="ARBA00022801"/>
    </source>
</evidence>
<dbReference type="Pfam" id="PF07228">
    <property type="entry name" value="SpoIIE"/>
    <property type="match status" value="1"/>
</dbReference>
<evidence type="ECO:0000256" key="2">
    <source>
        <dbReference type="SAM" id="MobiDB-lite"/>
    </source>
</evidence>
<dbReference type="InterPro" id="IPR036457">
    <property type="entry name" value="PPM-type-like_dom_sf"/>
</dbReference>
<gene>
    <name evidence="4" type="ORF">GL263_21700</name>
</gene>